<gene>
    <name evidence="2" type="ORF">GGX14DRAFT_483694</name>
</gene>
<evidence type="ECO:0000313" key="3">
    <source>
        <dbReference type="Proteomes" id="UP001219525"/>
    </source>
</evidence>
<keyword evidence="1" id="KW-0732">Signal</keyword>
<reference evidence="2" key="1">
    <citation type="submission" date="2023-03" db="EMBL/GenBank/DDBJ databases">
        <title>Massive genome expansion in bonnet fungi (Mycena s.s.) driven by repeated elements and novel gene families across ecological guilds.</title>
        <authorList>
            <consortium name="Lawrence Berkeley National Laboratory"/>
            <person name="Harder C.B."/>
            <person name="Miyauchi S."/>
            <person name="Viragh M."/>
            <person name="Kuo A."/>
            <person name="Thoen E."/>
            <person name="Andreopoulos B."/>
            <person name="Lu D."/>
            <person name="Skrede I."/>
            <person name="Drula E."/>
            <person name="Henrissat B."/>
            <person name="Morin E."/>
            <person name="Kohler A."/>
            <person name="Barry K."/>
            <person name="LaButti K."/>
            <person name="Morin E."/>
            <person name="Salamov A."/>
            <person name="Lipzen A."/>
            <person name="Mereny Z."/>
            <person name="Hegedus B."/>
            <person name="Baldrian P."/>
            <person name="Stursova M."/>
            <person name="Weitz H."/>
            <person name="Taylor A."/>
            <person name="Grigoriev I.V."/>
            <person name="Nagy L.G."/>
            <person name="Martin F."/>
            <person name="Kauserud H."/>
        </authorList>
    </citation>
    <scope>NUCLEOTIDE SEQUENCE</scope>
    <source>
        <strain evidence="2">9144</strain>
    </source>
</reference>
<accession>A0AAD6UTV2</accession>
<dbReference type="EMBL" id="JARJCW010000155">
    <property type="protein sequence ID" value="KAJ7190196.1"/>
    <property type="molecule type" value="Genomic_DNA"/>
</dbReference>
<dbReference type="Proteomes" id="UP001219525">
    <property type="component" value="Unassembled WGS sequence"/>
</dbReference>
<evidence type="ECO:0000256" key="1">
    <source>
        <dbReference type="SAM" id="SignalP"/>
    </source>
</evidence>
<feature type="signal peptide" evidence="1">
    <location>
        <begin position="1"/>
        <end position="21"/>
    </location>
</feature>
<protein>
    <submittedName>
        <fullName evidence="2">Uncharacterized protein</fullName>
    </submittedName>
</protein>
<feature type="chain" id="PRO_5042096307" evidence="1">
    <location>
        <begin position="22"/>
        <end position="115"/>
    </location>
</feature>
<name>A0AAD6UTV2_9AGAR</name>
<organism evidence="2 3">
    <name type="scientific">Mycena pura</name>
    <dbReference type="NCBI Taxonomy" id="153505"/>
    <lineage>
        <taxon>Eukaryota</taxon>
        <taxon>Fungi</taxon>
        <taxon>Dikarya</taxon>
        <taxon>Basidiomycota</taxon>
        <taxon>Agaricomycotina</taxon>
        <taxon>Agaricomycetes</taxon>
        <taxon>Agaricomycetidae</taxon>
        <taxon>Agaricales</taxon>
        <taxon>Marasmiineae</taxon>
        <taxon>Mycenaceae</taxon>
        <taxon>Mycena</taxon>
    </lineage>
</organism>
<comment type="caution">
    <text evidence="2">The sequence shown here is derived from an EMBL/GenBank/DDBJ whole genome shotgun (WGS) entry which is preliminary data.</text>
</comment>
<proteinExistence type="predicted"/>
<dbReference type="AlphaFoldDB" id="A0AAD6UTV2"/>
<keyword evidence="3" id="KW-1185">Reference proteome</keyword>
<sequence length="115" mass="12207">MQLTSVLSTLLPFLLAAVAGASPAPAGPKALDVFVPKITYPTEGVVLTSNATVKITWDTTGAPVNISNQALLLLGKTGRILPFILAKDFDLRSGSLQIAVPYVLTGEDYFFVCKR</sequence>
<evidence type="ECO:0000313" key="2">
    <source>
        <dbReference type="EMBL" id="KAJ7190196.1"/>
    </source>
</evidence>